<dbReference type="AlphaFoldDB" id="A0A2V3J117"/>
<evidence type="ECO:0000313" key="2">
    <source>
        <dbReference type="EMBL" id="PXF47637.1"/>
    </source>
</evidence>
<dbReference type="Proteomes" id="UP000247409">
    <property type="component" value="Unassembled WGS sequence"/>
</dbReference>
<dbReference type="EMBL" id="NBIV01000022">
    <property type="protein sequence ID" value="PXF47637.1"/>
    <property type="molecule type" value="Genomic_DNA"/>
</dbReference>
<dbReference type="OrthoDB" id="8730at2759"/>
<evidence type="ECO:0000259" key="1">
    <source>
        <dbReference type="Pfam" id="PF09353"/>
    </source>
</evidence>
<dbReference type="InterPro" id="IPR018962">
    <property type="entry name" value="DUF1995"/>
</dbReference>
<reference evidence="2 3" key="1">
    <citation type="journal article" date="2018" name="Mol. Biol. Evol.">
        <title>Analysis of the draft genome of the red seaweed Gracilariopsis chorda provides insights into genome size evolution in Rhodophyta.</title>
        <authorList>
            <person name="Lee J."/>
            <person name="Yang E.C."/>
            <person name="Graf L."/>
            <person name="Yang J.H."/>
            <person name="Qiu H."/>
            <person name="Zel Zion U."/>
            <person name="Chan C.X."/>
            <person name="Stephens T.G."/>
            <person name="Weber A.P.M."/>
            <person name="Boo G.H."/>
            <person name="Boo S.M."/>
            <person name="Kim K.M."/>
            <person name="Shin Y."/>
            <person name="Jung M."/>
            <person name="Lee S.J."/>
            <person name="Yim H.S."/>
            <person name="Lee J.H."/>
            <person name="Bhattacharya D."/>
            <person name="Yoon H.S."/>
        </authorList>
    </citation>
    <scope>NUCLEOTIDE SEQUENCE [LARGE SCALE GENOMIC DNA]</scope>
    <source>
        <strain evidence="2 3">SKKU-2015</strain>
        <tissue evidence="2">Whole body</tissue>
    </source>
</reference>
<feature type="domain" description="DUF1995" evidence="1">
    <location>
        <begin position="26"/>
        <end position="263"/>
    </location>
</feature>
<dbReference type="Pfam" id="PF09353">
    <property type="entry name" value="DUF1995"/>
    <property type="match status" value="1"/>
</dbReference>
<organism evidence="2 3">
    <name type="scientific">Gracilariopsis chorda</name>
    <dbReference type="NCBI Taxonomy" id="448386"/>
    <lineage>
        <taxon>Eukaryota</taxon>
        <taxon>Rhodophyta</taxon>
        <taxon>Florideophyceae</taxon>
        <taxon>Rhodymeniophycidae</taxon>
        <taxon>Gracilariales</taxon>
        <taxon>Gracilariaceae</taxon>
        <taxon>Gracilariopsis</taxon>
    </lineage>
</organism>
<gene>
    <name evidence="2" type="ORF">BWQ96_02616</name>
</gene>
<accession>A0A2V3J117</accession>
<sequence>MYTAKKRPRHAFAFPVLCSTVPQGVPSNAKSAASQIRQSVRTALISGHRRVCVDVLLAAVDPRARLFDEDAAEVVFNALVQSVQPVLPESTELVQVVVPGSAAALRAQKWLARSELKGVVVDVIGAEEHRDASSVLVIDPPTESGVLEFRRFLREAHARGAQVVVHNHPRDDSLYKLLGFGGYLPFEMMRYESAFMLAPFTLQATEGGSNCRFVIMRRFPSAWQLWRHLGEERSFLQEDGSTFDTGSYKLCQEFKDQPGGDELIQAITNVLG</sequence>
<evidence type="ECO:0000313" key="3">
    <source>
        <dbReference type="Proteomes" id="UP000247409"/>
    </source>
</evidence>
<name>A0A2V3J117_9FLOR</name>
<comment type="caution">
    <text evidence="2">The sequence shown here is derived from an EMBL/GenBank/DDBJ whole genome shotgun (WGS) entry which is preliminary data.</text>
</comment>
<proteinExistence type="predicted"/>
<keyword evidence="3" id="KW-1185">Reference proteome</keyword>
<protein>
    <recommendedName>
        <fullName evidence="1">DUF1995 domain-containing protein</fullName>
    </recommendedName>
</protein>